<evidence type="ECO:0000313" key="3">
    <source>
        <dbReference type="Proteomes" id="UP001627154"/>
    </source>
</evidence>
<protein>
    <recommendedName>
        <fullName evidence="4">Lipid-binding serum glycoprotein N-terminal domain-containing protein</fullName>
    </recommendedName>
</protein>
<reference evidence="2 3" key="1">
    <citation type="journal article" date="2024" name="bioRxiv">
        <title>A reference genome for Trichogramma kaykai: A tiny desert-dwelling parasitoid wasp with competing sex-ratio distorters.</title>
        <authorList>
            <person name="Culotta J."/>
            <person name="Lindsey A.R."/>
        </authorList>
    </citation>
    <scope>NUCLEOTIDE SEQUENCE [LARGE SCALE GENOMIC DNA]</scope>
    <source>
        <strain evidence="2 3">KSX58</strain>
    </source>
</reference>
<sequence>MIRIEKYAAHRNFVFAICTLLHFEFVIGVQAAQVLCNDNGFVDSLLEKIALALSDKEPGVLPLQNVTGPLNIEVLGGDFELINGKFSDLNNLRRVKNVECVSEQPLTAFSLTTVKFSLEFTVAIPHAKINYEKIRVTTPIFEFIGKDIQLEVQHFVLHMVIDSNHKGMGSTSLREMHCRFSPKTVVTISSLPDICLGKIIKSRLVERLPKIIEDDFKAAFAKLENP</sequence>
<evidence type="ECO:0000256" key="1">
    <source>
        <dbReference type="SAM" id="SignalP"/>
    </source>
</evidence>
<name>A0ABD2W0D4_9HYME</name>
<comment type="caution">
    <text evidence="2">The sequence shown here is derived from an EMBL/GenBank/DDBJ whole genome shotgun (WGS) entry which is preliminary data.</text>
</comment>
<accession>A0ABD2W0D4</accession>
<evidence type="ECO:0008006" key="4">
    <source>
        <dbReference type="Google" id="ProtNLM"/>
    </source>
</evidence>
<keyword evidence="3" id="KW-1185">Reference proteome</keyword>
<evidence type="ECO:0000313" key="2">
    <source>
        <dbReference type="EMBL" id="KAL3386273.1"/>
    </source>
</evidence>
<proteinExistence type="predicted"/>
<keyword evidence="1" id="KW-0732">Signal</keyword>
<dbReference type="EMBL" id="JBJJXI010000147">
    <property type="protein sequence ID" value="KAL3386273.1"/>
    <property type="molecule type" value="Genomic_DNA"/>
</dbReference>
<dbReference type="Proteomes" id="UP001627154">
    <property type="component" value="Unassembled WGS sequence"/>
</dbReference>
<dbReference type="AlphaFoldDB" id="A0ABD2W0D4"/>
<feature type="signal peptide" evidence="1">
    <location>
        <begin position="1"/>
        <end position="31"/>
    </location>
</feature>
<organism evidence="2 3">
    <name type="scientific">Trichogramma kaykai</name>
    <dbReference type="NCBI Taxonomy" id="54128"/>
    <lineage>
        <taxon>Eukaryota</taxon>
        <taxon>Metazoa</taxon>
        <taxon>Ecdysozoa</taxon>
        <taxon>Arthropoda</taxon>
        <taxon>Hexapoda</taxon>
        <taxon>Insecta</taxon>
        <taxon>Pterygota</taxon>
        <taxon>Neoptera</taxon>
        <taxon>Endopterygota</taxon>
        <taxon>Hymenoptera</taxon>
        <taxon>Apocrita</taxon>
        <taxon>Proctotrupomorpha</taxon>
        <taxon>Chalcidoidea</taxon>
        <taxon>Trichogrammatidae</taxon>
        <taxon>Trichogramma</taxon>
    </lineage>
</organism>
<gene>
    <name evidence="2" type="ORF">TKK_018151</name>
</gene>
<feature type="chain" id="PRO_5044840969" description="Lipid-binding serum glycoprotein N-terminal domain-containing protein" evidence="1">
    <location>
        <begin position="32"/>
        <end position="226"/>
    </location>
</feature>